<dbReference type="EMBL" id="GBRH01275741">
    <property type="protein sequence ID" value="JAD22154.1"/>
    <property type="molecule type" value="Transcribed_RNA"/>
</dbReference>
<reference evidence="1" key="1">
    <citation type="submission" date="2014-09" db="EMBL/GenBank/DDBJ databases">
        <authorList>
            <person name="Magalhaes I.L.F."/>
            <person name="Oliveira U."/>
            <person name="Santos F.R."/>
            <person name="Vidigal T.H.D.A."/>
            <person name="Brescovit A.D."/>
            <person name="Santos A.J."/>
        </authorList>
    </citation>
    <scope>NUCLEOTIDE SEQUENCE</scope>
    <source>
        <tissue evidence="1">Shoot tissue taken approximately 20 cm above the soil surface</tissue>
    </source>
</reference>
<protein>
    <submittedName>
        <fullName evidence="1">Uncharacterized protein</fullName>
    </submittedName>
</protein>
<reference evidence="1" key="2">
    <citation type="journal article" date="2015" name="Data Brief">
        <title>Shoot transcriptome of the giant reed, Arundo donax.</title>
        <authorList>
            <person name="Barrero R.A."/>
            <person name="Guerrero F.D."/>
            <person name="Moolhuijzen P."/>
            <person name="Goolsby J.A."/>
            <person name="Tidwell J."/>
            <person name="Bellgard S.E."/>
            <person name="Bellgard M.I."/>
        </authorList>
    </citation>
    <scope>NUCLEOTIDE SEQUENCE</scope>
    <source>
        <tissue evidence="1">Shoot tissue taken approximately 20 cm above the soil surface</tissue>
    </source>
</reference>
<proteinExistence type="predicted"/>
<evidence type="ECO:0000313" key="1">
    <source>
        <dbReference type="EMBL" id="JAD22154.1"/>
    </source>
</evidence>
<name>A0A0A8Y8Q4_ARUDO</name>
<accession>A0A0A8Y8Q4</accession>
<sequence length="51" mass="5975">MFFSPCTSITHKAGQQKIFTVHFYFPLFFLRNKSEGNTIASAHHVNYYDTM</sequence>
<organism evidence="1">
    <name type="scientific">Arundo donax</name>
    <name type="common">Giant reed</name>
    <name type="synonym">Donax arundinaceus</name>
    <dbReference type="NCBI Taxonomy" id="35708"/>
    <lineage>
        <taxon>Eukaryota</taxon>
        <taxon>Viridiplantae</taxon>
        <taxon>Streptophyta</taxon>
        <taxon>Embryophyta</taxon>
        <taxon>Tracheophyta</taxon>
        <taxon>Spermatophyta</taxon>
        <taxon>Magnoliopsida</taxon>
        <taxon>Liliopsida</taxon>
        <taxon>Poales</taxon>
        <taxon>Poaceae</taxon>
        <taxon>PACMAD clade</taxon>
        <taxon>Arundinoideae</taxon>
        <taxon>Arundineae</taxon>
        <taxon>Arundo</taxon>
    </lineage>
</organism>
<dbReference type="AlphaFoldDB" id="A0A0A8Y8Q4"/>